<dbReference type="RefSeq" id="WP_142231384.1">
    <property type="nucleotide sequence ID" value="NZ_CP022310.1"/>
</dbReference>
<reference evidence="5 6" key="1">
    <citation type="submission" date="2017-07" db="EMBL/GenBank/DDBJ databases">
        <title>The Complete Genome of Streptomyces asterosporus-ZSY.</title>
        <authorList>
            <person name="Zhang S."/>
        </authorList>
    </citation>
    <scope>NUCLEOTIDE SEQUENCE [LARGE SCALE GENOMIC DNA]</scope>
    <source>
        <strain evidence="5 6">DSM 41452</strain>
    </source>
</reference>
<organism evidence="5 6">
    <name type="scientific">Streptomyces calvus</name>
    <dbReference type="NCBI Taxonomy" id="67282"/>
    <lineage>
        <taxon>Bacteria</taxon>
        <taxon>Bacillati</taxon>
        <taxon>Actinomycetota</taxon>
        <taxon>Actinomycetes</taxon>
        <taxon>Kitasatosporales</taxon>
        <taxon>Streptomycetaceae</taxon>
        <taxon>Streptomyces</taxon>
    </lineage>
</organism>
<name>A0A514JLH1_9ACTN</name>
<comment type="subcellular location">
    <subcellularLocation>
        <location evidence="1">Membrane</location>
    </subcellularLocation>
</comment>
<evidence type="ECO:0000256" key="1">
    <source>
        <dbReference type="ARBA" id="ARBA00004370"/>
    </source>
</evidence>
<dbReference type="EMBL" id="CP022310">
    <property type="protein sequence ID" value="QDI68174.1"/>
    <property type="molecule type" value="Genomic_DNA"/>
</dbReference>
<feature type="compositionally biased region" description="Low complexity" evidence="3">
    <location>
        <begin position="9"/>
        <end position="25"/>
    </location>
</feature>
<dbReference type="KEGG" id="sast:CD934_05455"/>
<dbReference type="AlphaFoldDB" id="A0A514JLH1"/>
<evidence type="ECO:0000313" key="6">
    <source>
        <dbReference type="Proteomes" id="UP000316215"/>
    </source>
</evidence>
<gene>
    <name evidence="5" type="ORF">CD934_05455</name>
</gene>
<feature type="compositionally biased region" description="Low complexity" evidence="3">
    <location>
        <begin position="97"/>
        <end position="106"/>
    </location>
</feature>
<feature type="region of interest" description="Disordered" evidence="3">
    <location>
        <begin position="1"/>
        <end position="138"/>
    </location>
</feature>
<dbReference type="GO" id="GO:0016020">
    <property type="term" value="C:membrane"/>
    <property type="evidence" value="ECO:0007669"/>
    <property type="project" value="UniProtKB-SubCell"/>
</dbReference>
<feature type="transmembrane region" description="Helical" evidence="4">
    <location>
        <begin position="144"/>
        <end position="169"/>
    </location>
</feature>
<keyword evidence="6" id="KW-1185">Reference proteome</keyword>
<evidence type="ECO:0000256" key="3">
    <source>
        <dbReference type="SAM" id="MobiDB-lite"/>
    </source>
</evidence>
<sequence>MTNPSTRVRGAGAPARRTLAAAARAAAKRTERPRRTASGGGASADAPPPEPLSGRTVVIEPADGWDDPPEPSSGTDAESPEDGREESVRGGRKENLEAGAADTADAAEVREAGDPDPSEASEASGGPDGSAGSRPERAGRSRRGLYAALLALLLVAGLVAVAVLGLRYLDAGRADAAREEALAAARKAAPVVLSYDHRHLDRDFARALSHLTGDFREEYRRTTKTVVAPTAKKYKGTVQATVVEPPGGGAPAASVVSAAPDRVVVLLFVNQVTESTQVTGPRLDLNRVRMTLSRTSQGWKVSAVDAL</sequence>
<dbReference type="PANTHER" id="PTHR37042:SF4">
    <property type="entry name" value="OUTER MEMBRANE PROTEIN RV1973"/>
    <property type="match status" value="1"/>
</dbReference>
<keyword evidence="4" id="KW-1133">Transmembrane helix</keyword>
<evidence type="ECO:0000256" key="4">
    <source>
        <dbReference type="SAM" id="Phobius"/>
    </source>
</evidence>
<dbReference type="PANTHER" id="PTHR37042">
    <property type="entry name" value="OUTER MEMBRANE PROTEIN RV1973"/>
    <property type="match status" value="1"/>
</dbReference>
<protein>
    <recommendedName>
        <fullName evidence="7">Mce-associated membrane protein</fullName>
    </recommendedName>
</protein>
<keyword evidence="2 4" id="KW-0472">Membrane</keyword>
<keyword evidence="4" id="KW-0812">Transmembrane</keyword>
<accession>A0A514JLH1</accession>
<dbReference type="Proteomes" id="UP000316215">
    <property type="component" value="Chromosome"/>
</dbReference>
<evidence type="ECO:0008006" key="7">
    <source>
        <dbReference type="Google" id="ProtNLM"/>
    </source>
</evidence>
<evidence type="ECO:0000313" key="5">
    <source>
        <dbReference type="EMBL" id="QDI68174.1"/>
    </source>
</evidence>
<evidence type="ECO:0000256" key="2">
    <source>
        <dbReference type="ARBA" id="ARBA00023136"/>
    </source>
</evidence>
<proteinExistence type="predicted"/>
<feature type="compositionally biased region" description="Basic and acidic residues" evidence="3">
    <location>
        <begin position="81"/>
        <end position="96"/>
    </location>
</feature>